<dbReference type="AlphaFoldDB" id="A0A383EP25"/>
<feature type="non-terminal residue" evidence="1">
    <location>
        <position position="40"/>
    </location>
</feature>
<sequence>MEVSTGVHAVHIADTAVSHPGGSNIYFIGDPSQEMIILDT</sequence>
<reference evidence="1" key="1">
    <citation type="submission" date="2018-05" db="EMBL/GenBank/DDBJ databases">
        <authorList>
            <person name="Lanie J.A."/>
            <person name="Ng W.-L."/>
            <person name="Kazmierczak K.M."/>
            <person name="Andrzejewski T.M."/>
            <person name="Davidsen T.M."/>
            <person name="Wayne K.J."/>
            <person name="Tettelin H."/>
            <person name="Glass J.I."/>
            <person name="Rusch D."/>
            <person name="Podicherti R."/>
            <person name="Tsui H.-C.T."/>
            <person name="Winkler M.E."/>
        </authorList>
    </citation>
    <scope>NUCLEOTIDE SEQUENCE</scope>
</reference>
<evidence type="ECO:0000313" key="1">
    <source>
        <dbReference type="EMBL" id="SVE58626.1"/>
    </source>
</evidence>
<protein>
    <recommendedName>
        <fullName evidence="2">Metallo-beta-lactamase domain-containing protein</fullName>
    </recommendedName>
</protein>
<dbReference type="EMBL" id="UINC01227651">
    <property type="protein sequence ID" value="SVE58626.1"/>
    <property type="molecule type" value="Genomic_DNA"/>
</dbReference>
<organism evidence="1">
    <name type="scientific">marine metagenome</name>
    <dbReference type="NCBI Taxonomy" id="408172"/>
    <lineage>
        <taxon>unclassified sequences</taxon>
        <taxon>metagenomes</taxon>
        <taxon>ecological metagenomes</taxon>
    </lineage>
</organism>
<name>A0A383EP25_9ZZZZ</name>
<accession>A0A383EP25</accession>
<gene>
    <name evidence="1" type="ORF">METZ01_LOCUS511480</name>
</gene>
<evidence type="ECO:0008006" key="2">
    <source>
        <dbReference type="Google" id="ProtNLM"/>
    </source>
</evidence>
<proteinExistence type="predicted"/>